<evidence type="ECO:0000313" key="3">
    <source>
        <dbReference type="Proteomes" id="UP000758168"/>
    </source>
</evidence>
<evidence type="ECO:0008006" key="4">
    <source>
        <dbReference type="Google" id="ProtNLM"/>
    </source>
</evidence>
<dbReference type="InterPro" id="IPR018988">
    <property type="entry name" value="DUF2000"/>
</dbReference>
<dbReference type="InterPro" id="IPR023476">
    <property type="entry name" value="Pep_tRNA_hydro_II_dom_sf"/>
</dbReference>
<reference evidence="2 3" key="1">
    <citation type="submission" date="2021-03" db="EMBL/GenBank/DDBJ databases">
        <title>Sequencing the genomes of 1000 actinobacteria strains.</title>
        <authorList>
            <person name="Klenk H.-P."/>
        </authorList>
    </citation>
    <scope>NUCLEOTIDE SEQUENCE [LARGE SCALE GENOMIC DNA]</scope>
    <source>
        <strain evidence="2 3">DSM 12936</strain>
    </source>
</reference>
<name>A0ABS4Z3P5_9ACTN</name>
<dbReference type="SUPFAM" id="SSF102462">
    <property type="entry name" value="Peptidyl-tRNA hydrolase II"/>
    <property type="match status" value="1"/>
</dbReference>
<proteinExistence type="predicted"/>
<dbReference type="RefSeq" id="WP_210052744.1">
    <property type="nucleotide sequence ID" value="NZ_BAAAMH010000022.1"/>
</dbReference>
<dbReference type="Gene3D" id="3.40.1490.10">
    <property type="entry name" value="Bit1"/>
    <property type="match status" value="1"/>
</dbReference>
<comment type="caution">
    <text evidence="2">The sequence shown here is derived from an EMBL/GenBank/DDBJ whole genome shotgun (WGS) entry which is preliminary data.</text>
</comment>
<keyword evidence="3" id="KW-1185">Reference proteome</keyword>
<gene>
    <name evidence="2" type="ORF">JOF54_000533</name>
</gene>
<protein>
    <recommendedName>
        <fullName evidence="4">DUF2000 domain-containing protein</fullName>
    </recommendedName>
</protein>
<accession>A0ABS4Z3P5</accession>
<evidence type="ECO:0000313" key="2">
    <source>
        <dbReference type="EMBL" id="MBP2415611.1"/>
    </source>
</evidence>
<dbReference type="EMBL" id="JAGIOB010000001">
    <property type="protein sequence ID" value="MBP2415611.1"/>
    <property type="molecule type" value="Genomic_DNA"/>
</dbReference>
<organism evidence="2 3">
    <name type="scientific">Microlunatus capsulatus</name>
    <dbReference type="NCBI Taxonomy" id="99117"/>
    <lineage>
        <taxon>Bacteria</taxon>
        <taxon>Bacillati</taxon>
        <taxon>Actinomycetota</taxon>
        <taxon>Actinomycetes</taxon>
        <taxon>Propionibacteriales</taxon>
        <taxon>Propionibacteriaceae</taxon>
        <taxon>Microlunatus</taxon>
    </lineage>
</organism>
<dbReference type="Pfam" id="PF09391">
    <property type="entry name" value="DUF2000"/>
    <property type="match status" value="1"/>
</dbReference>
<feature type="region of interest" description="Disordered" evidence="1">
    <location>
        <begin position="1"/>
        <end position="24"/>
    </location>
</feature>
<dbReference type="Proteomes" id="UP000758168">
    <property type="component" value="Unassembled WGS sequence"/>
</dbReference>
<evidence type="ECO:0000256" key="1">
    <source>
        <dbReference type="SAM" id="MobiDB-lite"/>
    </source>
</evidence>
<sequence>MNRTTSQQSAPAPDTDETADARVGFRPEEVDTAAPTRAARLKWVVVVDEALPPGRAVNAAVCAAAATGVGVEGLLGPDAVDADGSTHRGLPWAGCTVLGAGADRLADLRARAVAAEGVFVADMPHAAQSTRVYDEYRAAVAASPAGELGLAAVSVVGPRNRVDRLVKGLALLA</sequence>